<comment type="caution">
    <text evidence="2">The sequence shown here is derived from an EMBL/GenBank/DDBJ whole genome shotgun (WGS) entry which is preliminary data.</text>
</comment>
<dbReference type="AlphaFoldDB" id="A0A1J4K1T3"/>
<dbReference type="Proteomes" id="UP000179807">
    <property type="component" value="Unassembled WGS sequence"/>
</dbReference>
<feature type="transmembrane region" description="Helical" evidence="1">
    <location>
        <begin position="284"/>
        <end position="302"/>
    </location>
</feature>
<dbReference type="VEuPathDB" id="TrichDB:TRFO_28835"/>
<reference evidence="2" key="1">
    <citation type="submission" date="2016-10" db="EMBL/GenBank/DDBJ databases">
        <authorList>
            <person name="Benchimol M."/>
            <person name="Almeida L.G."/>
            <person name="Vasconcelos A.T."/>
            <person name="Perreira-Neves A."/>
            <person name="Rosa I.A."/>
            <person name="Tasca T."/>
            <person name="Bogo M.R."/>
            <person name="de Souza W."/>
        </authorList>
    </citation>
    <scope>NUCLEOTIDE SEQUENCE [LARGE SCALE GENOMIC DNA]</scope>
    <source>
        <strain evidence="2">K</strain>
    </source>
</reference>
<gene>
    <name evidence="2" type="ORF">TRFO_28835</name>
</gene>
<sequence length="407" mass="47037">MKIFNKLESVEEKSDLGEVEVEFIDINATSQILIEEPYSLWTLGAFLVLVFVITYNVIFSLYDSVSIVSSSSQIISTTKNDFFSKTLFFDVYDLSKNCRFVSVNFKPRKFIASSFRGISSISKFGKNRNFLETENISFSYSMNALNYPNLFILDTRKLSHISVALNFFKNNKENEKEKINDNDNENDIMMIDIVATARNKYYTTMNSRILFSYSCYLIIYLCGFVHLNSQKFTFQQKLTVCLLIGCSLNNLSEALNFRIAFLVNSIFQSFFAFFLLYIIYGRNFISFLIPSIFGISLLISEIEAKVKKQISRGILFLILGIESFTFLFAIVIKMSYLMISNFQFKLLYYLFFMIWAIPSFMIMGWLKNDPYVLFTSFFNKFGPSIQTFLSIAFAAMHVSSLSGKILL</sequence>
<keyword evidence="3" id="KW-1185">Reference proteome</keyword>
<dbReference type="GeneID" id="94841115"/>
<feature type="transmembrane region" description="Helical" evidence="1">
    <location>
        <begin position="314"/>
        <end position="334"/>
    </location>
</feature>
<proteinExistence type="predicted"/>
<feature type="transmembrane region" description="Helical" evidence="1">
    <location>
        <begin position="209"/>
        <end position="228"/>
    </location>
</feature>
<feature type="transmembrane region" description="Helical" evidence="1">
    <location>
        <begin position="387"/>
        <end position="406"/>
    </location>
</feature>
<feature type="transmembrane region" description="Helical" evidence="1">
    <location>
        <begin position="346"/>
        <end position="366"/>
    </location>
</feature>
<evidence type="ECO:0000313" key="3">
    <source>
        <dbReference type="Proteomes" id="UP000179807"/>
    </source>
</evidence>
<dbReference type="EMBL" id="MLAK01000817">
    <property type="protein sequence ID" value="OHT03700.1"/>
    <property type="molecule type" value="Genomic_DNA"/>
</dbReference>
<name>A0A1J4K1T3_9EUKA</name>
<keyword evidence="1" id="KW-1133">Transmembrane helix</keyword>
<evidence type="ECO:0000256" key="1">
    <source>
        <dbReference type="SAM" id="Phobius"/>
    </source>
</evidence>
<protein>
    <submittedName>
        <fullName evidence="2">Uncharacterized protein</fullName>
    </submittedName>
</protein>
<keyword evidence="1" id="KW-0472">Membrane</keyword>
<feature type="transmembrane region" description="Helical" evidence="1">
    <location>
        <begin position="259"/>
        <end position="278"/>
    </location>
</feature>
<keyword evidence="1" id="KW-0812">Transmembrane</keyword>
<feature type="transmembrane region" description="Helical" evidence="1">
    <location>
        <begin position="40"/>
        <end position="62"/>
    </location>
</feature>
<organism evidence="2 3">
    <name type="scientific">Tritrichomonas foetus</name>
    <dbReference type="NCBI Taxonomy" id="1144522"/>
    <lineage>
        <taxon>Eukaryota</taxon>
        <taxon>Metamonada</taxon>
        <taxon>Parabasalia</taxon>
        <taxon>Tritrichomonadida</taxon>
        <taxon>Tritrichomonadidae</taxon>
        <taxon>Tritrichomonas</taxon>
    </lineage>
</organism>
<accession>A0A1J4K1T3</accession>
<dbReference type="RefSeq" id="XP_068356836.1">
    <property type="nucleotide sequence ID" value="XM_068506411.1"/>
</dbReference>
<evidence type="ECO:0000313" key="2">
    <source>
        <dbReference type="EMBL" id="OHT03700.1"/>
    </source>
</evidence>